<dbReference type="InterPro" id="IPR007160">
    <property type="entry name" value="DUF362"/>
</dbReference>
<name>Q0W3E2_METAR</name>
<feature type="domain" description="DUF362" evidence="1">
    <location>
        <begin position="215"/>
        <end position="409"/>
    </location>
</feature>
<gene>
    <name evidence="2" type="ORF">RCIX1934</name>
</gene>
<dbReference type="OrthoDB" id="2837at2157"/>
<evidence type="ECO:0000259" key="1">
    <source>
        <dbReference type="Pfam" id="PF04015"/>
    </source>
</evidence>
<evidence type="ECO:0000313" key="2">
    <source>
        <dbReference type="EMBL" id="CAJ37101.1"/>
    </source>
</evidence>
<dbReference type="eggNOG" id="arCOG02447">
    <property type="taxonomic scope" value="Archaea"/>
</dbReference>
<dbReference type="STRING" id="351160.RCIX1934"/>
<evidence type="ECO:0000313" key="3">
    <source>
        <dbReference type="Proteomes" id="UP000000663"/>
    </source>
</evidence>
<protein>
    <recommendedName>
        <fullName evidence="1">DUF362 domain-containing protein</fullName>
    </recommendedName>
</protein>
<accession>Q0W3E2</accession>
<proteinExistence type="predicted"/>
<dbReference type="GeneID" id="5142885"/>
<keyword evidence="3" id="KW-1185">Reference proteome</keyword>
<dbReference type="Proteomes" id="UP000000663">
    <property type="component" value="Chromosome"/>
</dbReference>
<dbReference type="KEGG" id="rci:RCIX1934"/>
<dbReference type="PATRIC" id="fig|351160.9.peg.1177"/>
<organism evidence="2 3">
    <name type="scientific">Methanocella arvoryzae (strain DSM 22066 / NBRC 105507 / MRE50)</name>
    <dbReference type="NCBI Taxonomy" id="351160"/>
    <lineage>
        <taxon>Archaea</taxon>
        <taxon>Methanobacteriati</taxon>
        <taxon>Methanobacteriota</taxon>
        <taxon>Stenosarchaea group</taxon>
        <taxon>Methanomicrobia</taxon>
        <taxon>Methanocellales</taxon>
        <taxon>Methanocellaceae</taxon>
        <taxon>Methanocella</taxon>
    </lineage>
</organism>
<dbReference type="RefSeq" id="WP_012035470.1">
    <property type="nucleotide sequence ID" value="NC_009464.1"/>
</dbReference>
<dbReference type="Pfam" id="PF04015">
    <property type="entry name" value="DUF362"/>
    <property type="match status" value="1"/>
</dbReference>
<reference evidence="2 3" key="1">
    <citation type="journal article" date="2006" name="Science">
        <title>Genome of rice cluster I archaea -- the key methane producers in the rice rhizosphere.</title>
        <authorList>
            <person name="Erkel C."/>
            <person name="Kube M."/>
            <person name="Reinhardt R."/>
            <person name="Liesack W."/>
        </authorList>
    </citation>
    <scope>NUCLEOTIDE SEQUENCE [LARGE SCALE GENOMIC DNA]</scope>
    <source>
        <strain evidence="3">DSM 22066 / NBRC 105507 / MRE50</strain>
    </source>
</reference>
<dbReference type="EMBL" id="AM114193">
    <property type="protein sequence ID" value="CAJ37101.1"/>
    <property type="molecule type" value="Genomic_DNA"/>
</dbReference>
<sequence length="493" mass="54916">MKVAITRNEQAGYCKQPPFHPPEKYPEYPFGDLCSDNPCYGEVRDVLYRLGLDKEHFGTPEWNPLGEVIRPGDRVFLKPNMVSHRNNAGSVEAIITQGSVIRAVLDYVFIALQGKGSIGIGDAPFFDTDFPEVVRLTGLQEVVDYYRDVAGMHIDLLDLRQEKGQVRFGALKKEPLPGDPKGYAAVDLKGDSAHAEIIGQCDRFRLGYYDKNELVKHHNRDRNEYPIAGSILQADVIINLPKLKTHGKAGITCALKNLVGINVFKGWLPHHRAGSAERGGDDYERSDFRQDLMGRLKDEIPSQSTVLTMIPLRAACGVLFFSKYLVPFRADGPGGSWHGNDTIPRTISDLNRIIFYADKNGVMQKTPQRRMFILVDGITGGEKEGPMRNTAKPCGVLIAGTNPVAVDLISSMVMGFDYRKIPTFKYAMNAGKYPIFTGAPEDIRIFAEGCLTPLDVYHVHNCHFVPADGWQNYVEYRPEGKIDSTPLQTVAAR</sequence>
<dbReference type="AlphaFoldDB" id="Q0W3E2"/>